<evidence type="ECO:0000313" key="3">
    <source>
        <dbReference type="Proteomes" id="UP001142400"/>
    </source>
</evidence>
<keyword evidence="3" id="KW-1185">Reference proteome</keyword>
<gene>
    <name evidence="2" type="ORF">NQU54_22445</name>
</gene>
<accession>A0A9X2LXF9</accession>
<sequence>MAPAEYTITAVAEDTERDLWSITYQDVAGTVRHHVFPKNTLEWRAAEYGIDPTDTDTLLDIVLHEPHTPHPDDRLSADDDPAAAAGLMSMAPVSRGTVRAGDLVPTTLYTAETVEQAREAHLLRIQHTKANRVRVSVPKGSKDPFDAIRQRGIDPERVAAMAQHVDRTRRRLRGEQLPDRAGLPIDPGIARRANAHSGKNEEADHA</sequence>
<name>A0A9X2LXF9_STRMQ</name>
<organism evidence="2 3">
    <name type="scientific">Streptomyces malaysiensis subsp. samsunensis</name>
    <dbReference type="NCBI Taxonomy" id="459658"/>
    <lineage>
        <taxon>Bacteria</taxon>
        <taxon>Bacillati</taxon>
        <taxon>Actinomycetota</taxon>
        <taxon>Actinomycetes</taxon>
        <taxon>Kitasatosporales</taxon>
        <taxon>Streptomycetaceae</taxon>
        <taxon>Streptomyces</taxon>
        <taxon>Streptomyces violaceusniger group</taxon>
    </lineage>
</organism>
<dbReference type="RefSeq" id="WP_257632632.1">
    <property type="nucleotide sequence ID" value="NZ_JANIIC010000027.1"/>
</dbReference>
<evidence type="ECO:0000313" key="2">
    <source>
        <dbReference type="EMBL" id="MCQ8831751.1"/>
    </source>
</evidence>
<dbReference type="EMBL" id="JANIIC010000027">
    <property type="protein sequence ID" value="MCQ8831751.1"/>
    <property type="molecule type" value="Genomic_DNA"/>
</dbReference>
<dbReference type="AlphaFoldDB" id="A0A9X2LXF9"/>
<reference evidence="2" key="1">
    <citation type="submission" date="2022-06" db="EMBL/GenBank/DDBJ databases">
        <title>WGS of actinobacteria.</title>
        <authorList>
            <person name="Thawai C."/>
        </authorList>
    </citation>
    <scope>NUCLEOTIDE SEQUENCE</scope>
    <source>
        <strain evidence="2">DSM 42010</strain>
    </source>
</reference>
<proteinExistence type="predicted"/>
<dbReference type="Proteomes" id="UP001142400">
    <property type="component" value="Unassembled WGS sequence"/>
</dbReference>
<evidence type="ECO:0000256" key="1">
    <source>
        <dbReference type="SAM" id="MobiDB-lite"/>
    </source>
</evidence>
<comment type="caution">
    <text evidence="2">The sequence shown here is derived from an EMBL/GenBank/DDBJ whole genome shotgun (WGS) entry which is preliminary data.</text>
</comment>
<protein>
    <submittedName>
        <fullName evidence="2">Uncharacterized protein</fullName>
    </submittedName>
</protein>
<feature type="region of interest" description="Disordered" evidence="1">
    <location>
        <begin position="178"/>
        <end position="206"/>
    </location>
</feature>